<organism evidence="2 3">
    <name type="scientific">Polarella glacialis</name>
    <name type="common">Dinoflagellate</name>
    <dbReference type="NCBI Taxonomy" id="89957"/>
    <lineage>
        <taxon>Eukaryota</taxon>
        <taxon>Sar</taxon>
        <taxon>Alveolata</taxon>
        <taxon>Dinophyceae</taxon>
        <taxon>Suessiales</taxon>
        <taxon>Suessiaceae</taxon>
        <taxon>Polarella</taxon>
    </lineage>
</organism>
<evidence type="ECO:0000313" key="2">
    <source>
        <dbReference type="EMBL" id="CAE8637451.1"/>
    </source>
</evidence>
<feature type="region of interest" description="Disordered" evidence="1">
    <location>
        <begin position="1"/>
        <end position="53"/>
    </location>
</feature>
<comment type="caution">
    <text evidence="2">The sequence shown here is derived from an EMBL/GenBank/DDBJ whole genome shotgun (WGS) entry which is preliminary data.</text>
</comment>
<keyword evidence="3" id="KW-1185">Reference proteome</keyword>
<dbReference type="Proteomes" id="UP000654075">
    <property type="component" value="Unassembled WGS sequence"/>
</dbReference>
<accession>A0A813HHG7</accession>
<evidence type="ECO:0000256" key="1">
    <source>
        <dbReference type="SAM" id="MobiDB-lite"/>
    </source>
</evidence>
<dbReference type="AlphaFoldDB" id="A0A813HHG7"/>
<reference evidence="2" key="1">
    <citation type="submission" date="2021-02" db="EMBL/GenBank/DDBJ databases">
        <authorList>
            <person name="Dougan E. K."/>
            <person name="Rhodes N."/>
            <person name="Thang M."/>
            <person name="Chan C."/>
        </authorList>
    </citation>
    <scope>NUCLEOTIDE SEQUENCE</scope>
</reference>
<feature type="compositionally biased region" description="Polar residues" evidence="1">
    <location>
        <begin position="13"/>
        <end position="38"/>
    </location>
</feature>
<gene>
    <name evidence="2" type="ORF">PGLA1383_LOCUS52815</name>
</gene>
<protein>
    <submittedName>
        <fullName evidence="2">Uncharacterized protein</fullName>
    </submittedName>
</protein>
<evidence type="ECO:0000313" key="3">
    <source>
        <dbReference type="Proteomes" id="UP000654075"/>
    </source>
</evidence>
<dbReference type="EMBL" id="CAJNNV010031702">
    <property type="protein sequence ID" value="CAE8637451.1"/>
    <property type="molecule type" value="Genomic_DNA"/>
</dbReference>
<name>A0A813HHG7_POLGL</name>
<sequence>MGKEKWGGHRAVLTSNWDQVSSEKITKQQEPTNKTQHAQQRKDQRRPAASKPAAMRIFVITKRQTEQQQQTTQTATANNTHSVHEILSLRKNGSMFIAVASIRTQLGCGELSVVFEVVVVVQRSESQPPIVCGCCDAKQQGRCCYCCCCKKTIQARCGQICIGSQNCNFLG</sequence>
<proteinExistence type="predicted"/>